<keyword evidence="1" id="KW-0732">Signal</keyword>
<keyword evidence="3" id="KW-1185">Reference proteome</keyword>
<organism evidence="2 3">
    <name type="scientific">Tanacetum coccineum</name>
    <dbReference type="NCBI Taxonomy" id="301880"/>
    <lineage>
        <taxon>Eukaryota</taxon>
        <taxon>Viridiplantae</taxon>
        <taxon>Streptophyta</taxon>
        <taxon>Embryophyta</taxon>
        <taxon>Tracheophyta</taxon>
        <taxon>Spermatophyta</taxon>
        <taxon>Magnoliopsida</taxon>
        <taxon>eudicotyledons</taxon>
        <taxon>Gunneridae</taxon>
        <taxon>Pentapetalae</taxon>
        <taxon>asterids</taxon>
        <taxon>campanulids</taxon>
        <taxon>Asterales</taxon>
        <taxon>Asteraceae</taxon>
        <taxon>Asteroideae</taxon>
        <taxon>Anthemideae</taxon>
        <taxon>Anthemidinae</taxon>
        <taxon>Tanacetum</taxon>
    </lineage>
</organism>
<feature type="chain" id="PRO_5046537234" evidence="1">
    <location>
        <begin position="24"/>
        <end position="157"/>
    </location>
</feature>
<evidence type="ECO:0000256" key="1">
    <source>
        <dbReference type="SAM" id="SignalP"/>
    </source>
</evidence>
<evidence type="ECO:0000313" key="3">
    <source>
        <dbReference type="Proteomes" id="UP001151760"/>
    </source>
</evidence>
<proteinExistence type="predicted"/>
<comment type="caution">
    <text evidence="2">The sequence shown here is derived from an EMBL/GenBank/DDBJ whole genome shotgun (WGS) entry which is preliminary data.</text>
</comment>
<evidence type="ECO:0000313" key="2">
    <source>
        <dbReference type="EMBL" id="GJT41747.1"/>
    </source>
</evidence>
<reference evidence="2" key="1">
    <citation type="journal article" date="2022" name="Int. J. Mol. Sci.">
        <title>Draft Genome of Tanacetum Coccineum: Genomic Comparison of Closely Related Tanacetum-Family Plants.</title>
        <authorList>
            <person name="Yamashiro T."/>
            <person name="Shiraishi A."/>
            <person name="Nakayama K."/>
            <person name="Satake H."/>
        </authorList>
    </citation>
    <scope>NUCLEOTIDE SEQUENCE</scope>
</reference>
<dbReference type="Proteomes" id="UP001151760">
    <property type="component" value="Unassembled WGS sequence"/>
</dbReference>
<gene>
    <name evidence="2" type="ORF">Tco_0941612</name>
</gene>
<feature type="signal peptide" evidence="1">
    <location>
        <begin position="1"/>
        <end position="23"/>
    </location>
</feature>
<dbReference type="EMBL" id="BQNB010015587">
    <property type="protein sequence ID" value="GJT41747.1"/>
    <property type="molecule type" value="Genomic_DNA"/>
</dbReference>
<reference evidence="2" key="2">
    <citation type="submission" date="2022-01" db="EMBL/GenBank/DDBJ databases">
        <authorList>
            <person name="Yamashiro T."/>
            <person name="Shiraishi A."/>
            <person name="Satake H."/>
            <person name="Nakayama K."/>
        </authorList>
    </citation>
    <scope>NUCLEOTIDE SEQUENCE</scope>
</reference>
<name>A0ABQ5DTR6_9ASTR</name>
<protein>
    <submittedName>
        <fullName evidence="2">Uncharacterized protein</fullName>
    </submittedName>
</protein>
<accession>A0ABQ5DTR6</accession>
<sequence length="157" mass="17418">MSIEKNWTGLLLTAILLSSKSWGLSSWVPSRWIPSIIPPPIVDDRNDMINVLNDVRRENNYIQPEPKGWETNGVFPGPYRALQENSSEGGKVGQRSAINQQIKDWHAQLANKNIELRLPAPLDPSALLEDDAEPRDAADVLEDAANVLEDAAEPGEE</sequence>